<evidence type="ECO:0000313" key="1">
    <source>
        <dbReference type="EMBL" id="AOX03497.1"/>
    </source>
</evidence>
<organism evidence="1 2">
    <name type="scientific">Moorena producens PAL-8-15-08-1</name>
    <dbReference type="NCBI Taxonomy" id="1458985"/>
    <lineage>
        <taxon>Bacteria</taxon>
        <taxon>Bacillati</taxon>
        <taxon>Cyanobacteriota</taxon>
        <taxon>Cyanophyceae</taxon>
        <taxon>Coleofasciculales</taxon>
        <taxon>Coleofasciculaceae</taxon>
        <taxon>Moorena</taxon>
    </lineage>
</organism>
<dbReference type="OrthoDB" id="5329963at2"/>
<protein>
    <recommendedName>
        <fullName evidence="3">Methyltransferase</fullName>
    </recommendedName>
</protein>
<dbReference type="Gene3D" id="3.40.50.150">
    <property type="entry name" value="Vaccinia Virus protein VP39"/>
    <property type="match status" value="1"/>
</dbReference>
<dbReference type="Proteomes" id="UP000177870">
    <property type="component" value="Chromosome"/>
</dbReference>
<evidence type="ECO:0000313" key="2">
    <source>
        <dbReference type="Proteomes" id="UP000177870"/>
    </source>
</evidence>
<name>A0A1D8U0R2_9CYAN</name>
<sequence>MNKQNRELEAVIGHIVDLYRIFGFKFSNPHSYTKFRQIKSLQKKTQSKVLVETGTYLGVTTNRCAPIFQKIYTVELDKVLAEKARNFLSRHKHIEVLEGDGLDQLPKVLASDDIDNVLIFLDGHASGGDTACGDLPEPAIEELKTIARYKSKVNAVIIDDFRTFGTDAGFPKKSAIFNALEDNFSEYDITVHLDQILIVLRSKITA</sequence>
<dbReference type="AlphaFoldDB" id="A0A1D8U0R2"/>
<dbReference type="EMBL" id="CP017599">
    <property type="protein sequence ID" value="AOX03497.1"/>
    <property type="molecule type" value="Genomic_DNA"/>
</dbReference>
<dbReference type="RefSeq" id="WP_070395871.1">
    <property type="nucleotide sequence ID" value="NZ_CP017599.1"/>
</dbReference>
<accession>A0A1D8U0R2</accession>
<gene>
    <name evidence="1" type="ORF">BJP34_32340</name>
</gene>
<proteinExistence type="predicted"/>
<evidence type="ECO:0008006" key="3">
    <source>
        <dbReference type="Google" id="ProtNLM"/>
    </source>
</evidence>
<dbReference type="InterPro" id="IPR029063">
    <property type="entry name" value="SAM-dependent_MTases_sf"/>
</dbReference>
<dbReference type="SUPFAM" id="SSF53335">
    <property type="entry name" value="S-adenosyl-L-methionine-dependent methyltransferases"/>
    <property type="match status" value="1"/>
</dbReference>
<dbReference type="KEGG" id="mpro:BJP34_32340"/>
<reference evidence="2" key="1">
    <citation type="submission" date="2016-10" db="EMBL/GenBank/DDBJ databases">
        <title>Comparative genomics uncovers the prolific and rare metabolic potential of the cyanobacterial genus Moorea.</title>
        <authorList>
            <person name="Leao T."/>
            <person name="Castelao G."/>
            <person name="Korobeynikov A."/>
            <person name="Monroe E.A."/>
            <person name="Podell S."/>
            <person name="Glukhov E."/>
            <person name="Allen E."/>
            <person name="Gerwick W.H."/>
            <person name="Gerwick L."/>
        </authorList>
    </citation>
    <scope>NUCLEOTIDE SEQUENCE [LARGE SCALE GENOMIC DNA]</scope>
    <source>
        <strain evidence="2">PAL-8-15-08-1</strain>
    </source>
</reference>
<dbReference type="STRING" id="1458985.BJP34_32340"/>